<evidence type="ECO:0000313" key="1">
    <source>
        <dbReference type="EMBL" id="KAK7998508.1"/>
    </source>
</evidence>
<reference evidence="1 2" key="1">
    <citation type="submission" date="2023-01" db="EMBL/GenBank/DDBJ databases">
        <title>Analysis of 21 Apiospora genomes using comparative genomics revels a genus with tremendous synthesis potential of carbohydrate active enzymes and secondary metabolites.</title>
        <authorList>
            <person name="Sorensen T."/>
        </authorList>
    </citation>
    <scope>NUCLEOTIDE SEQUENCE [LARGE SCALE GENOMIC DNA]</scope>
    <source>
        <strain evidence="1 2">CBS 20057</strain>
    </source>
</reference>
<protein>
    <submittedName>
        <fullName evidence="1">Uncharacterized protein</fullName>
    </submittedName>
</protein>
<comment type="caution">
    <text evidence="1">The sequence shown here is derived from an EMBL/GenBank/DDBJ whole genome shotgun (WGS) entry which is preliminary data.</text>
</comment>
<dbReference type="Proteomes" id="UP001396898">
    <property type="component" value="Unassembled WGS sequence"/>
</dbReference>
<organism evidence="1 2">
    <name type="scientific">Apiospora marii</name>
    <dbReference type="NCBI Taxonomy" id="335849"/>
    <lineage>
        <taxon>Eukaryota</taxon>
        <taxon>Fungi</taxon>
        <taxon>Dikarya</taxon>
        <taxon>Ascomycota</taxon>
        <taxon>Pezizomycotina</taxon>
        <taxon>Sordariomycetes</taxon>
        <taxon>Xylariomycetidae</taxon>
        <taxon>Amphisphaeriales</taxon>
        <taxon>Apiosporaceae</taxon>
        <taxon>Apiospora</taxon>
    </lineage>
</organism>
<gene>
    <name evidence="1" type="ORF">PG991_014987</name>
</gene>
<accession>A0ABR1R2Z1</accession>
<proteinExistence type="predicted"/>
<name>A0ABR1R2Z1_9PEZI</name>
<evidence type="ECO:0000313" key="2">
    <source>
        <dbReference type="Proteomes" id="UP001396898"/>
    </source>
</evidence>
<keyword evidence="2" id="KW-1185">Reference proteome</keyword>
<dbReference type="EMBL" id="JAQQWI010000021">
    <property type="protein sequence ID" value="KAK7998508.1"/>
    <property type="molecule type" value="Genomic_DNA"/>
</dbReference>
<sequence length="197" mass="22378">MDVLKPDPYSRRVIDSGYMILLPLLFAQQLASCVTNEINAFRFKFISPGHTALAVGVFYPGLCYATQRLNSWADGVYERQVHMSRKAKKGELRNNTILTAKQKEEMPKLTREIGYMDPKIAPFALALLPLNLRARLLDRWLAPAYRIWFPAPRLGPAFMMLRQATTTTPFIGLLAVFAGKTLMGYKSEADKHQERTL</sequence>